<name>A0A6G0VVZ5_APHCR</name>
<dbReference type="OrthoDB" id="6491412at2759"/>
<proteinExistence type="predicted"/>
<dbReference type="AlphaFoldDB" id="A0A6G0VVZ5"/>
<dbReference type="PANTHER" id="PTHR47577">
    <property type="entry name" value="THAP DOMAIN-CONTAINING PROTEIN 6"/>
    <property type="match status" value="1"/>
</dbReference>
<keyword evidence="3" id="KW-1185">Reference proteome</keyword>
<evidence type="ECO:0000313" key="3">
    <source>
        <dbReference type="Proteomes" id="UP000478052"/>
    </source>
</evidence>
<comment type="caution">
    <text evidence="2">The sequence shown here is derived from an EMBL/GenBank/DDBJ whole genome shotgun (WGS) entry which is preliminary data.</text>
</comment>
<dbReference type="Pfam" id="PF21788">
    <property type="entry name" value="TNP-like_GBD"/>
    <property type="match status" value="1"/>
</dbReference>
<feature type="non-terminal residue" evidence="2">
    <location>
        <position position="1"/>
    </location>
</feature>
<sequence>EILPPVQQEMVFKQLNLKTGREISPELRCFALTLNFYSPAAYNYVRKNFNKCLPHPKLVKFQEETGLHAGTKIRQRHINYFEENMKVNLAAQTFSCSVADAFQYCSESLKMKEFLNCDQTIKFCRTINDIFDFLNTRNFLNESEFKKTLRKCDALRINNFIENSIHYLSNLSVEIVKKVNSQQVRSKISILESKRRTVFNGLIICLTSIKHLFTGLVLTDQLDFLLTYKMF</sequence>
<reference evidence="2 3" key="1">
    <citation type="submission" date="2019-08" db="EMBL/GenBank/DDBJ databases">
        <title>Whole genome of Aphis craccivora.</title>
        <authorList>
            <person name="Voronova N.V."/>
            <person name="Shulinski R.S."/>
            <person name="Bandarenka Y.V."/>
            <person name="Zhorov D.G."/>
            <person name="Warner D."/>
        </authorList>
    </citation>
    <scope>NUCLEOTIDE SEQUENCE [LARGE SCALE GENOMIC DNA]</scope>
    <source>
        <strain evidence="2">180601</strain>
        <tissue evidence="2">Whole Body</tissue>
    </source>
</reference>
<protein>
    <submittedName>
        <fullName evidence="2">THAP domain-containing protein 1-like</fullName>
    </submittedName>
</protein>
<organism evidence="2 3">
    <name type="scientific">Aphis craccivora</name>
    <name type="common">Cowpea aphid</name>
    <dbReference type="NCBI Taxonomy" id="307492"/>
    <lineage>
        <taxon>Eukaryota</taxon>
        <taxon>Metazoa</taxon>
        <taxon>Ecdysozoa</taxon>
        <taxon>Arthropoda</taxon>
        <taxon>Hexapoda</taxon>
        <taxon>Insecta</taxon>
        <taxon>Pterygota</taxon>
        <taxon>Neoptera</taxon>
        <taxon>Paraneoptera</taxon>
        <taxon>Hemiptera</taxon>
        <taxon>Sternorrhyncha</taxon>
        <taxon>Aphidomorpha</taxon>
        <taxon>Aphidoidea</taxon>
        <taxon>Aphididae</taxon>
        <taxon>Aphidini</taxon>
        <taxon>Aphis</taxon>
        <taxon>Aphis</taxon>
    </lineage>
</organism>
<accession>A0A6G0VVZ5</accession>
<gene>
    <name evidence="2" type="ORF">FWK35_00032022</name>
</gene>
<evidence type="ECO:0000313" key="2">
    <source>
        <dbReference type="EMBL" id="KAF0711367.1"/>
    </source>
</evidence>
<dbReference type="PANTHER" id="PTHR47577:SF2">
    <property type="entry name" value="THAP DOMAIN CONTAINING 9"/>
    <property type="match status" value="1"/>
</dbReference>
<evidence type="ECO:0000259" key="1">
    <source>
        <dbReference type="Pfam" id="PF21788"/>
    </source>
</evidence>
<feature type="domain" description="Transposable element P transposase-like GTP-binding insertion" evidence="1">
    <location>
        <begin position="57"/>
        <end position="147"/>
    </location>
</feature>
<dbReference type="InterPro" id="IPR048366">
    <property type="entry name" value="TNP-like_GBD"/>
</dbReference>
<dbReference type="EMBL" id="VUJU01011282">
    <property type="protein sequence ID" value="KAF0711367.1"/>
    <property type="molecule type" value="Genomic_DNA"/>
</dbReference>
<dbReference type="Proteomes" id="UP000478052">
    <property type="component" value="Unassembled WGS sequence"/>
</dbReference>